<dbReference type="PANTHER" id="PTHR14380:SF11">
    <property type="entry name" value="OOCYTE-SECRETED PROTEIN 4A"/>
    <property type="match status" value="1"/>
</dbReference>
<proteinExistence type="inferred from homology"/>
<evidence type="ECO:0000256" key="2">
    <source>
        <dbReference type="ARBA" id="ARBA00010071"/>
    </source>
</evidence>
<evidence type="ECO:0000256" key="1">
    <source>
        <dbReference type="ARBA" id="ARBA00004613"/>
    </source>
</evidence>
<feature type="signal peptide" evidence="5">
    <location>
        <begin position="1"/>
        <end position="23"/>
    </location>
</feature>
<keyword evidence="4 5" id="KW-0732">Signal</keyword>
<evidence type="ECO:0000256" key="4">
    <source>
        <dbReference type="ARBA" id="ARBA00022729"/>
    </source>
</evidence>
<dbReference type="GeneID" id="110346713"/>
<dbReference type="InterPro" id="IPR033222">
    <property type="entry name" value="PLAC1_fam"/>
</dbReference>
<comment type="similarity">
    <text evidence="2">Belongs to the PLAC1 family.</text>
</comment>
<keyword evidence="3" id="KW-0964">Secreted</keyword>
<dbReference type="Gene3D" id="2.60.40.3210">
    <property type="entry name" value="Zona pellucida, ZP-N domain"/>
    <property type="match status" value="1"/>
</dbReference>
<feature type="chain" id="PRO_5043377116" evidence="5">
    <location>
        <begin position="24"/>
        <end position="162"/>
    </location>
</feature>
<reference evidence="7" key="1">
    <citation type="submission" date="2025-08" db="UniProtKB">
        <authorList>
            <consortium name="RefSeq"/>
        </authorList>
    </citation>
    <scope>IDENTIFICATION</scope>
</reference>
<gene>
    <name evidence="7" type="primary">LOC110346713</name>
</gene>
<accession>A0AAX6S436</accession>
<dbReference type="GO" id="GO:0005576">
    <property type="term" value="C:extracellular region"/>
    <property type="evidence" value="ECO:0007669"/>
    <property type="project" value="UniProtKB-SubCell"/>
</dbReference>
<organism evidence="6 7">
    <name type="scientific">Heterocephalus glaber</name>
    <name type="common">Naked mole rat</name>
    <dbReference type="NCBI Taxonomy" id="10181"/>
    <lineage>
        <taxon>Eukaryota</taxon>
        <taxon>Metazoa</taxon>
        <taxon>Chordata</taxon>
        <taxon>Craniata</taxon>
        <taxon>Vertebrata</taxon>
        <taxon>Euteleostomi</taxon>
        <taxon>Mammalia</taxon>
        <taxon>Eutheria</taxon>
        <taxon>Euarchontoglires</taxon>
        <taxon>Glires</taxon>
        <taxon>Rodentia</taxon>
        <taxon>Hystricomorpha</taxon>
        <taxon>Bathyergidae</taxon>
        <taxon>Heterocephalus</taxon>
    </lineage>
</organism>
<sequence>MKGSVLLGGSLLLSLLVWKSCELEPVWVICTEIWLRVRLDRYPLLDNLQVQSQELTLGHGCPVSIMLPEYFDFMYHLTSCGIGVYEQPSGIFIATAVTYSPLHLGLPSFYYNITCFLPRNKPLSFQTRKIHHSHNHLEGARQTWLRSGEMEYPGRLLGALSW</sequence>
<keyword evidence="6" id="KW-1185">Reference proteome</keyword>
<dbReference type="Proteomes" id="UP000694906">
    <property type="component" value="Unplaced"/>
</dbReference>
<comment type="subcellular location">
    <subcellularLocation>
        <location evidence="1">Secreted</location>
    </subcellularLocation>
</comment>
<evidence type="ECO:0000313" key="6">
    <source>
        <dbReference type="Proteomes" id="UP000694906"/>
    </source>
</evidence>
<evidence type="ECO:0000256" key="5">
    <source>
        <dbReference type="SAM" id="SignalP"/>
    </source>
</evidence>
<evidence type="ECO:0000313" key="7">
    <source>
        <dbReference type="RefSeq" id="XP_021103980.1"/>
    </source>
</evidence>
<dbReference type="RefSeq" id="XP_021103980.1">
    <property type="nucleotide sequence ID" value="XM_021248321.1"/>
</dbReference>
<evidence type="ECO:0000256" key="3">
    <source>
        <dbReference type="ARBA" id="ARBA00022525"/>
    </source>
</evidence>
<name>A0AAX6S436_HETGA</name>
<dbReference type="PANTHER" id="PTHR14380">
    <property type="entry name" value="PLACENTA-SPECIFIC PROTEIN 1"/>
    <property type="match status" value="1"/>
</dbReference>
<dbReference type="AlphaFoldDB" id="A0AAX6S436"/>
<protein>
    <submittedName>
        <fullName evidence="7">Placenta-specific protein 1-like</fullName>
    </submittedName>
</protein>